<organism evidence="1 2">
    <name type="scientific">Shewanella woodyi (strain ATCC 51908 / MS32)</name>
    <dbReference type="NCBI Taxonomy" id="392500"/>
    <lineage>
        <taxon>Bacteria</taxon>
        <taxon>Pseudomonadati</taxon>
        <taxon>Pseudomonadota</taxon>
        <taxon>Gammaproteobacteria</taxon>
        <taxon>Alteromonadales</taxon>
        <taxon>Shewanellaceae</taxon>
        <taxon>Shewanella</taxon>
    </lineage>
</organism>
<dbReference type="KEGG" id="swd:Swoo_2135"/>
<dbReference type="AlphaFoldDB" id="B1KDM2"/>
<dbReference type="InterPro" id="IPR021363">
    <property type="entry name" value="DUF2835"/>
</dbReference>
<proteinExistence type="predicted"/>
<evidence type="ECO:0000313" key="1">
    <source>
        <dbReference type="EMBL" id="ACA86419.1"/>
    </source>
</evidence>
<sequence>MYIMIFYFSINVNYQEFERYYQGHADKVEVRDNEGRILWIHGRHFRPFLTRTGVQGQFKMELSQSGELLSLFKI</sequence>
<dbReference type="EMBL" id="CP000961">
    <property type="protein sequence ID" value="ACA86419.1"/>
    <property type="molecule type" value="Genomic_DNA"/>
</dbReference>
<dbReference type="HOGENOM" id="CLU_185065_1_0_6"/>
<evidence type="ECO:0008006" key="3">
    <source>
        <dbReference type="Google" id="ProtNLM"/>
    </source>
</evidence>
<protein>
    <recommendedName>
        <fullName evidence="3">DUF2835 domain-containing protein</fullName>
    </recommendedName>
</protein>
<dbReference type="eggNOG" id="ENOG5033BZN">
    <property type="taxonomic scope" value="Bacteria"/>
</dbReference>
<dbReference type="STRING" id="392500.Swoo_2135"/>
<reference evidence="1 2" key="1">
    <citation type="submission" date="2008-02" db="EMBL/GenBank/DDBJ databases">
        <title>Complete sequence of Shewanella woodyi ATCC 51908.</title>
        <authorList>
            <consortium name="US DOE Joint Genome Institute"/>
            <person name="Copeland A."/>
            <person name="Lucas S."/>
            <person name="Lapidus A."/>
            <person name="Glavina del Rio T."/>
            <person name="Dalin E."/>
            <person name="Tice H."/>
            <person name="Bruce D."/>
            <person name="Goodwin L."/>
            <person name="Pitluck S."/>
            <person name="Sims D."/>
            <person name="Brettin T."/>
            <person name="Detter J.C."/>
            <person name="Han C."/>
            <person name="Kuske C.R."/>
            <person name="Schmutz J."/>
            <person name="Larimer F."/>
            <person name="Land M."/>
            <person name="Hauser L."/>
            <person name="Kyrpides N."/>
            <person name="Lykidis A."/>
            <person name="Zhao J.-S."/>
            <person name="Richardson P."/>
        </authorList>
    </citation>
    <scope>NUCLEOTIDE SEQUENCE [LARGE SCALE GENOMIC DNA]</scope>
    <source>
        <strain evidence="2">ATCC 51908 / MS32</strain>
    </source>
</reference>
<dbReference type="Proteomes" id="UP000002168">
    <property type="component" value="Chromosome"/>
</dbReference>
<name>B1KDM2_SHEWM</name>
<gene>
    <name evidence="1" type="ordered locus">Swoo_2135</name>
</gene>
<evidence type="ECO:0000313" key="2">
    <source>
        <dbReference type="Proteomes" id="UP000002168"/>
    </source>
</evidence>
<accession>B1KDM2</accession>
<dbReference type="Pfam" id="PF11197">
    <property type="entry name" value="DUF2835"/>
    <property type="match status" value="1"/>
</dbReference>
<keyword evidence="2" id="KW-1185">Reference proteome</keyword>